<dbReference type="RefSeq" id="WP_116392301.1">
    <property type="nucleotide sequence ID" value="NZ_QUQO01000001.1"/>
</dbReference>
<feature type="domain" description="Ysc84 actin-binding" evidence="2">
    <location>
        <begin position="102"/>
        <end position="183"/>
    </location>
</feature>
<dbReference type="EMBL" id="QUQO01000001">
    <property type="protein sequence ID" value="RFB05668.1"/>
    <property type="molecule type" value="Genomic_DNA"/>
</dbReference>
<reference evidence="3 4" key="1">
    <citation type="submission" date="2018-08" db="EMBL/GenBank/DDBJ databases">
        <title>Parvularcula sp. SM1705, isolated from surface water of the South Sea China.</title>
        <authorList>
            <person name="Sun L."/>
        </authorList>
    </citation>
    <scope>NUCLEOTIDE SEQUENCE [LARGE SCALE GENOMIC DNA]</scope>
    <source>
        <strain evidence="3 4">SM1705</strain>
    </source>
</reference>
<keyword evidence="4" id="KW-1185">Reference proteome</keyword>
<feature type="chain" id="PRO_5016656066" description="Ysc84 actin-binding domain-containing protein" evidence="1">
    <location>
        <begin position="33"/>
        <end position="192"/>
    </location>
</feature>
<evidence type="ECO:0000313" key="3">
    <source>
        <dbReference type="EMBL" id="RFB05668.1"/>
    </source>
</evidence>
<sequence>MFKNIAKNSSALVGSVCAASLGLGALTGSASAGDKEVFEAEVIAATENCAAVSLSCAANLEDAAGVLIFPNVVSANLIVGGSGGKGVLVENGHITGHYKIGGASAGLQAGIDGTSQIYVFPTDVELNKFKDGGEWNIGATADITVIDADASAQADTSGVLAYIFNSEGLEGGVSIDVFRVWETEASKNGTSM</sequence>
<organism evidence="3 4">
    <name type="scientific">Parvularcula marina</name>
    <dbReference type="NCBI Taxonomy" id="2292771"/>
    <lineage>
        <taxon>Bacteria</taxon>
        <taxon>Pseudomonadati</taxon>
        <taxon>Pseudomonadota</taxon>
        <taxon>Alphaproteobacteria</taxon>
        <taxon>Parvularculales</taxon>
        <taxon>Parvularculaceae</taxon>
        <taxon>Parvularcula</taxon>
    </lineage>
</organism>
<dbReference type="Proteomes" id="UP000264589">
    <property type="component" value="Unassembled WGS sequence"/>
</dbReference>
<dbReference type="AlphaFoldDB" id="A0A371RJP2"/>
<keyword evidence="1" id="KW-0732">Signal</keyword>
<gene>
    <name evidence="3" type="ORF">DX908_10565</name>
</gene>
<dbReference type="Pfam" id="PF04366">
    <property type="entry name" value="Ysc84"/>
    <property type="match status" value="1"/>
</dbReference>
<name>A0A371RJP2_9PROT</name>
<comment type="caution">
    <text evidence="3">The sequence shown here is derived from an EMBL/GenBank/DDBJ whole genome shotgun (WGS) entry which is preliminary data.</text>
</comment>
<dbReference type="OrthoDB" id="7847492at2"/>
<dbReference type="InterPro" id="IPR007461">
    <property type="entry name" value="Ysc84_actin-binding"/>
</dbReference>
<evidence type="ECO:0000259" key="2">
    <source>
        <dbReference type="Pfam" id="PF04366"/>
    </source>
</evidence>
<dbReference type="InParanoid" id="A0A371RJP2"/>
<feature type="signal peptide" evidence="1">
    <location>
        <begin position="1"/>
        <end position="32"/>
    </location>
</feature>
<dbReference type="CDD" id="cd11524">
    <property type="entry name" value="SYLF"/>
    <property type="match status" value="1"/>
</dbReference>
<protein>
    <recommendedName>
        <fullName evidence="2">Ysc84 actin-binding domain-containing protein</fullName>
    </recommendedName>
</protein>
<evidence type="ECO:0000313" key="4">
    <source>
        <dbReference type="Proteomes" id="UP000264589"/>
    </source>
</evidence>
<proteinExistence type="predicted"/>
<evidence type="ECO:0000256" key="1">
    <source>
        <dbReference type="SAM" id="SignalP"/>
    </source>
</evidence>
<accession>A0A371RJP2</accession>